<dbReference type="EMBL" id="CP117880">
    <property type="protein sequence ID" value="WDF67450.1"/>
    <property type="molecule type" value="Genomic_DNA"/>
</dbReference>
<reference evidence="2 3" key="1">
    <citation type="submission" date="2023-02" db="EMBL/GenBank/DDBJ databases">
        <title>Genome sequence of Sphingobacterium sp. KACC 22765.</title>
        <authorList>
            <person name="Kim S."/>
            <person name="Heo J."/>
            <person name="Kwon S.-W."/>
        </authorList>
    </citation>
    <scope>NUCLEOTIDE SEQUENCE [LARGE SCALE GENOMIC DNA]</scope>
    <source>
        <strain evidence="2 3">KACC 22765</strain>
    </source>
</reference>
<accession>A0ABY7WGP9</accession>
<dbReference type="Proteomes" id="UP001221558">
    <property type="component" value="Chromosome"/>
</dbReference>
<gene>
    <name evidence="2" type="ORF">PQ465_14180</name>
</gene>
<dbReference type="RefSeq" id="WP_274266179.1">
    <property type="nucleotide sequence ID" value="NZ_CP117880.1"/>
</dbReference>
<dbReference type="InterPro" id="IPR011250">
    <property type="entry name" value="OMP/PagP_B-barrel"/>
</dbReference>
<evidence type="ECO:0008006" key="4">
    <source>
        <dbReference type="Google" id="ProtNLM"/>
    </source>
</evidence>
<evidence type="ECO:0000313" key="2">
    <source>
        <dbReference type="EMBL" id="WDF67450.1"/>
    </source>
</evidence>
<keyword evidence="1" id="KW-0732">Signal</keyword>
<sequence>MKKILLTLTALAGLSTLSYAQEFGFQKGDILLEGNVSLNTLKREYELSASKLTMTNLALRPKAGYFVADKWVLGVDLGYELSRTASLYENMSSVKSSAHRYRFGGFGRYYFWDLGERFKTFTELGAYYGFDRNENYDLVDARINRYGANAGIGANYFLTRRVAIGYSFTDLISFDTDRPDLDNADATKRFRVNLNSFSNFLQSGFFSLTFKL</sequence>
<evidence type="ECO:0000313" key="3">
    <source>
        <dbReference type="Proteomes" id="UP001221558"/>
    </source>
</evidence>
<proteinExistence type="predicted"/>
<dbReference type="SUPFAM" id="SSF56925">
    <property type="entry name" value="OMPA-like"/>
    <property type="match status" value="1"/>
</dbReference>
<evidence type="ECO:0000256" key="1">
    <source>
        <dbReference type="SAM" id="SignalP"/>
    </source>
</evidence>
<name>A0ABY7WGP9_9SPHI</name>
<dbReference type="Gene3D" id="2.40.160.20">
    <property type="match status" value="1"/>
</dbReference>
<feature type="signal peptide" evidence="1">
    <location>
        <begin position="1"/>
        <end position="20"/>
    </location>
</feature>
<feature type="chain" id="PRO_5047470269" description="Outer membrane protein beta-barrel domain-containing protein" evidence="1">
    <location>
        <begin position="21"/>
        <end position="212"/>
    </location>
</feature>
<protein>
    <recommendedName>
        <fullName evidence="4">Outer membrane protein beta-barrel domain-containing protein</fullName>
    </recommendedName>
</protein>
<keyword evidence="3" id="KW-1185">Reference proteome</keyword>
<organism evidence="2 3">
    <name type="scientific">Sphingobacterium oryzagri</name>
    <dbReference type="NCBI Taxonomy" id="3025669"/>
    <lineage>
        <taxon>Bacteria</taxon>
        <taxon>Pseudomonadati</taxon>
        <taxon>Bacteroidota</taxon>
        <taxon>Sphingobacteriia</taxon>
        <taxon>Sphingobacteriales</taxon>
        <taxon>Sphingobacteriaceae</taxon>
        <taxon>Sphingobacterium</taxon>
    </lineage>
</organism>